<evidence type="ECO:0000256" key="6">
    <source>
        <dbReference type="ARBA" id="ARBA00023136"/>
    </source>
</evidence>
<dbReference type="AlphaFoldDB" id="A0AAV8TX21"/>
<feature type="transmembrane region" description="Helical" evidence="8">
    <location>
        <begin position="428"/>
        <end position="449"/>
    </location>
</feature>
<dbReference type="PROSITE" id="PS01130">
    <property type="entry name" value="SLC26A"/>
    <property type="match status" value="1"/>
</dbReference>
<feature type="transmembrane region" description="Helical" evidence="8">
    <location>
        <begin position="226"/>
        <end position="245"/>
    </location>
</feature>
<dbReference type="PANTHER" id="PTHR11814">
    <property type="entry name" value="SULFATE TRANSPORTER"/>
    <property type="match status" value="1"/>
</dbReference>
<dbReference type="GO" id="GO:0008271">
    <property type="term" value="F:secondary active sulfate transmembrane transporter activity"/>
    <property type="evidence" value="ECO:0007669"/>
    <property type="project" value="InterPro"/>
</dbReference>
<sequence>MYTYIPHILSSWCSTKHLSTLMDSQPPPENISSRESQQQPELGGTDRCERTQWVLTSPDPPSLLEELTGSMKQNLFPHRNKHNSPAEQKRARRMITFLQGMFPLLKWGRHYKASTFKKDLMAGLTLASLGIPQSIGYANLAKLDPQYGLYTSVVPPLVYALMGSSREIAIGPVAVVSMLLSSMIQKIQDPGADPIAYRRLVFTVTFFAGTFQAAFGLFRLGFLVDFLSHAAIVGFMAGAAIVIGLQQLKGLLGISHFTTKTDVVSVMKSVFTSIDHPWCPLNFVLGSSFLIFLLIARFIGRRNKKLFWFPAIAPLISVILSTLIVFLTKADKHGVKIVKHIKGGLNPVSVKDLQFNGPHVGEAAKIGLISAIVALTEAIAVGRSFASIKSYHIDGNKEMMSMGFMNIVGSMTSCYVATGSFSRTAVNFSAGCETAVSNIVMAITVLLSLELFTRLLYYTPLAILASIILSALPGLINIHEAYYIWKIDKLDFLACTGAFFGVLFASVEVGLLAAVTISLAKIILNSIRPGIEVLGRLPRTDIYSEVKQYPMATKIPGILIVRINSALLCFANANFVRERIMRWSTEEYDEIKGNNKGRIHAVVLDMSNVANIDIAGVLALEELHKKLLPCSQLAIANPRWQVIHKLKLANFVDGIGSGWVFLTVSEAVNACINVEMPSLNHC</sequence>
<reference evidence="10 11" key="1">
    <citation type="submission" date="2021-09" db="EMBL/GenBank/DDBJ databases">
        <title>Genomic insights and catalytic innovation underlie evolution of tropane alkaloids biosynthesis.</title>
        <authorList>
            <person name="Wang Y.-J."/>
            <person name="Tian T."/>
            <person name="Huang J.-P."/>
            <person name="Huang S.-X."/>
        </authorList>
    </citation>
    <scope>NUCLEOTIDE SEQUENCE [LARGE SCALE GENOMIC DNA]</scope>
    <source>
        <strain evidence="10">KIB-2018</strain>
        <tissue evidence="10">Leaf</tissue>
    </source>
</reference>
<comment type="similarity">
    <text evidence="2">Belongs to the SLC26A/SulP transporter (TC 2.A.53) family.</text>
</comment>
<dbReference type="Pfam" id="PF00916">
    <property type="entry name" value="Sulfate_transp"/>
    <property type="match status" value="1"/>
</dbReference>
<feature type="domain" description="STAS" evidence="9">
    <location>
        <begin position="568"/>
        <end position="671"/>
    </location>
</feature>
<evidence type="ECO:0000259" key="9">
    <source>
        <dbReference type="PROSITE" id="PS50801"/>
    </source>
</evidence>
<feature type="transmembrane region" description="Helical" evidence="8">
    <location>
        <begin position="306"/>
        <end position="327"/>
    </location>
</feature>
<comment type="caution">
    <text evidence="10">The sequence shown here is derived from an EMBL/GenBank/DDBJ whole genome shotgun (WGS) entry which is preliminary data.</text>
</comment>
<keyword evidence="11" id="KW-1185">Reference proteome</keyword>
<dbReference type="Proteomes" id="UP001159364">
    <property type="component" value="Linkage Group LG02"/>
</dbReference>
<keyword evidence="4 8" id="KW-0812">Transmembrane</keyword>
<dbReference type="InterPro" id="IPR011547">
    <property type="entry name" value="SLC26A/SulP_dom"/>
</dbReference>
<dbReference type="Gene3D" id="3.30.750.24">
    <property type="entry name" value="STAS domain"/>
    <property type="match status" value="1"/>
</dbReference>
<feature type="transmembrane region" description="Helical" evidence="8">
    <location>
        <begin position="498"/>
        <end position="520"/>
    </location>
</feature>
<feature type="transmembrane region" description="Helical" evidence="8">
    <location>
        <begin position="200"/>
        <end position="220"/>
    </location>
</feature>
<keyword evidence="6 8" id="KW-0472">Membrane</keyword>
<dbReference type="FunFam" id="3.30.750.24:FF:000002">
    <property type="entry name" value="Sulfate transporter 31"/>
    <property type="match status" value="1"/>
</dbReference>
<comment type="subcellular location">
    <subcellularLocation>
        <location evidence="1">Membrane</location>
        <topology evidence="1">Multi-pass membrane protein</topology>
    </subcellularLocation>
</comment>
<evidence type="ECO:0000313" key="10">
    <source>
        <dbReference type="EMBL" id="KAJ8771607.1"/>
    </source>
</evidence>
<keyword evidence="5 8" id="KW-1133">Transmembrane helix</keyword>
<dbReference type="GO" id="GO:0016020">
    <property type="term" value="C:membrane"/>
    <property type="evidence" value="ECO:0007669"/>
    <property type="project" value="UniProtKB-SubCell"/>
</dbReference>
<feature type="transmembrane region" description="Helical" evidence="8">
    <location>
        <begin position="456"/>
        <end position="478"/>
    </location>
</feature>
<evidence type="ECO:0000313" key="11">
    <source>
        <dbReference type="Proteomes" id="UP001159364"/>
    </source>
</evidence>
<dbReference type="Pfam" id="PF01740">
    <property type="entry name" value="STAS"/>
    <property type="match status" value="1"/>
</dbReference>
<dbReference type="InterPro" id="IPR001902">
    <property type="entry name" value="SLC26A/SulP_fam"/>
</dbReference>
<name>A0AAV8TX21_9ROSI</name>
<feature type="transmembrane region" description="Helical" evidence="8">
    <location>
        <begin position="403"/>
        <end position="422"/>
    </location>
</feature>
<evidence type="ECO:0000256" key="2">
    <source>
        <dbReference type="ARBA" id="ARBA00008692"/>
    </source>
</evidence>
<organism evidence="10 11">
    <name type="scientific">Erythroxylum novogranatense</name>
    <dbReference type="NCBI Taxonomy" id="1862640"/>
    <lineage>
        <taxon>Eukaryota</taxon>
        <taxon>Viridiplantae</taxon>
        <taxon>Streptophyta</taxon>
        <taxon>Embryophyta</taxon>
        <taxon>Tracheophyta</taxon>
        <taxon>Spermatophyta</taxon>
        <taxon>Magnoliopsida</taxon>
        <taxon>eudicotyledons</taxon>
        <taxon>Gunneridae</taxon>
        <taxon>Pentapetalae</taxon>
        <taxon>rosids</taxon>
        <taxon>fabids</taxon>
        <taxon>Malpighiales</taxon>
        <taxon>Erythroxylaceae</taxon>
        <taxon>Erythroxylum</taxon>
    </lineage>
</organism>
<dbReference type="InterPro" id="IPR018045">
    <property type="entry name" value="S04_transporter_CS"/>
</dbReference>
<feature type="region of interest" description="Disordered" evidence="7">
    <location>
        <begin position="20"/>
        <end position="47"/>
    </location>
</feature>
<evidence type="ECO:0000256" key="7">
    <source>
        <dbReference type="SAM" id="MobiDB-lite"/>
    </source>
</evidence>
<evidence type="ECO:0000256" key="5">
    <source>
        <dbReference type="ARBA" id="ARBA00022989"/>
    </source>
</evidence>
<proteinExistence type="inferred from homology"/>
<dbReference type="PROSITE" id="PS50801">
    <property type="entry name" value="STAS"/>
    <property type="match status" value="1"/>
</dbReference>
<feature type="transmembrane region" description="Helical" evidence="8">
    <location>
        <begin position="280"/>
        <end position="299"/>
    </location>
</feature>
<protein>
    <recommendedName>
        <fullName evidence="9">STAS domain-containing protein</fullName>
    </recommendedName>
</protein>
<keyword evidence="3" id="KW-0813">Transport</keyword>
<dbReference type="EMBL" id="JAIWQS010000002">
    <property type="protein sequence ID" value="KAJ8771607.1"/>
    <property type="molecule type" value="Genomic_DNA"/>
</dbReference>
<dbReference type="CDD" id="cd07042">
    <property type="entry name" value="STAS_SulP_like_sulfate_transporter"/>
    <property type="match status" value="1"/>
</dbReference>
<feature type="compositionally biased region" description="Polar residues" evidence="7">
    <location>
        <begin position="30"/>
        <end position="40"/>
    </location>
</feature>
<evidence type="ECO:0000256" key="3">
    <source>
        <dbReference type="ARBA" id="ARBA00022448"/>
    </source>
</evidence>
<dbReference type="InterPro" id="IPR002645">
    <property type="entry name" value="STAS_dom"/>
</dbReference>
<dbReference type="InterPro" id="IPR036513">
    <property type="entry name" value="STAS_dom_sf"/>
</dbReference>
<evidence type="ECO:0000256" key="1">
    <source>
        <dbReference type="ARBA" id="ARBA00004141"/>
    </source>
</evidence>
<evidence type="ECO:0000256" key="4">
    <source>
        <dbReference type="ARBA" id="ARBA00022692"/>
    </source>
</evidence>
<dbReference type="NCBIfam" id="TIGR00815">
    <property type="entry name" value="sulP"/>
    <property type="match status" value="1"/>
</dbReference>
<gene>
    <name evidence="10" type="ORF">K2173_026784</name>
</gene>
<evidence type="ECO:0000256" key="8">
    <source>
        <dbReference type="SAM" id="Phobius"/>
    </source>
</evidence>
<dbReference type="SUPFAM" id="SSF52091">
    <property type="entry name" value="SpoIIaa-like"/>
    <property type="match status" value="1"/>
</dbReference>
<accession>A0AAV8TX21</accession>